<evidence type="ECO:0000313" key="14">
    <source>
        <dbReference type="Proteomes" id="UP000179266"/>
    </source>
</evidence>
<evidence type="ECO:0000259" key="11">
    <source>
        <dbReference type="PROSITE" id="PS50106"/>
    </source>
</evidence>
<dbReference type="EMBL" id="MGDD01000227">
    <property type="protein sequence ID" value="OGL44376.1"/>
    <property type="molecule type" value="Genomic_DNA"/>
</dbReference>
<evidence type="ECO:0000256" key="5">
    <source>
        <dbReference type="ARBA" id="ARBA00022519"/>
    </source>
</evidence>
<dbReference type="InterPro" id="IPR036034">
    <property type="entry name" value="PDZ_sf"/>
</dbReference>
<dbReference type="PANTHER" id="PTHR33446">
    <property type="entry name" value="PROTEIN TONB-RELATED"/>
    <property type="match status" value="1"/>
</dbReference>
<dbReference type="Gene3D" id="3.30.1150.10">
    <property type="match status" value="1"/>
</dbReference>
<evidence type="ECO:0000256" key="8">
    <source>
        <dbReference type="ARBA" id="ARBA00022989"/>
    </source>
</evidence>
<evidence type="ECO:0000256" key="1">
    <source>
        <dbReference type="ARBA" id="ARBA00004383"/>
    </source>
</evidence>
<keyword evidence="9 10" id="KW-0472">Membrane</keyword>
<comment type="similarity">
    <text evidence="2">Belongs to the TonB family.</text>
</comment>
<dbReference type="GO" id="GO:0015031">
    <property type="term" value="P:protein transport"/>
    <property type="evidence" value="ECO:0007669"/>
    <property type="project" value="UniProtKB-KW"/>
</dbReference>
<dbReference type="InterPro" id="IPR003538">
    <property type="entry name" value="TonB"/>
</dbReference>
<dbReference type="Pfam" id="PF03544">
    <property type="entry name" value="TonB_C"/>
    <property type="match status" value="1"/>
</dbReference>
<keyword evidence="6 10" id="KW-0812">Transmembrane</keyword>
<accession>A0A1F7RS43</accession>
<feature type="domain" description="PDZ" evidence="11">
    <location>
        <begin position="33"/>
        <end position="85"/>
    </location>
</feature>
<sequence length="231" mass="25720">MKNNIIRNCRYSNVHIYAFFIILFSGCPGYALSEGNWLGLSFRLVISEGGVFPVSIASVKQGSLAEHAGFQQGDIIYRVNNLPVSPSNFFSVLESFPVGSKTTFQVIRNNKLWPVEVILPDRTKGTPETVHATFKESKNVPGVDPVIITKQSEPVYPEEARIKNIEGLVHLELKINEKGNLKNLKVVKSPHKLLSEAAVTAVKQWKFTPAKKHGVPIATILQITINFRLNK</sequence>
<feature type="domain" description="TonB C-terminal" evidence="12">
    <location>
        <begin position="141"/>
        <end position="231"/>
    </location>
</feature>
<evidence type="ECO:0000256" key="2">
    <source>
        <dbReference type="ARBA" id="ARBA00006555"/>
    </source>
</evidence>
<evidence type="ECO:0000256" key="9">
    <source>
        <dbReference type="ARBA" id="ARBA00023136"/>
    </source>
</evidence>
<dbReference type="SMART" id="SM00228">
    <property type="entry name" value="PDZ"/>
    <property type="match status" value="1"/>
</dbReference>
<dbReference type="SUPFAM" id="SSF74653">
    <property type="entry name" value="TolA/TonB C-terminal domain"/>
    <property type="match status" value="1"/>
</dbReference>
<evidence type="ECO:0000256" key="10">
    <source>
        <dbReference type="SAM" id="Phobius"/>
    </source>
</evidence>
<dbReference type="GO" id="GO:0005886">
    <property type="term" value="C:plasma membrane"/>
    <property type="evidence" value="ECO:0007669"/>
    <property type="project" value="UniProtKB-SubCell"/>
</dbReference>
<dbReference type="Proteomes" id="UP000179266">
    <property type="component" value="Unassembled WGS sequence"/>
</dbReference>
<keyword evidence="8 10" id="KW-1133">Transmembrane helix</keyword>
<gene>
    <name evidence="13" type="ORF">A2161_02890</name>
</gene>
<dbReference type="SUPFAM" id="SSF50156">
    <property type="entry name" value="PDZ domain-like"/>
    <property type="match status" value="1"/>
</dbReference>
<comment type="caution">
    <text evidence="13">The sequence shown here is derived from an EMBL/GenBank/DDBJ whole genome shotgun (WGS) entry which is preliminary data.</text>
</comment>
<evidence type="ECO:0000313" key="13">
    <source>
        <dbReference type="EMBL" id="OGL44376.1"/>
    </source>
</evidence>
<reference evidence="13 14" key="1">
    <citation type="journal article" date="2016" name="Nat. Commun.">
        <title>Thousands of microbial genomes shed light on interconnected biogeochemical processes in an aquifer system.</title>
        <authorList>
            <person name="Anantharaman K."/>
            <person name="Brown C.T."/>
            <person name="Hug L.A."/>
            <person name="Sharon I."/>
            <person name="Castelle C.J."/>
            <person name="Probst A.J."/>
            <person name="Thomas B.C."/>
            <person name="Singh A."/>
            <person name="Wilkins M.J."/>
            <person name="Karaoz U."/>
            <person name="Brodie E.L."/>
            <person name="Williams K.H."/>
            <person name="Hubbard S.S."/>
            <person name="Banfield J.F."/>
        </authorList>
    </citation>
    <scope>NUCLEOTIDE SEQUENCE [LARGE SCALE GENOMIC DNA]</scope>
</reference>
<dbReference type="PANTHER" id="PTHR33446:SF2">
    <property type="entry name" value="PROTEIN TONB"/>
    <property type="match status" value="1"/>
</dbReference>
<dbReference type="InterPro" id="IPR001478">
    <property type="entry name" value="PDZ"/>
</dbReference>
<name>A0A1F7RS43_9BACT</name>
<keyword evidence="7" id="KW-0653">Protein transport</keyword>
<keyword evidence="5" id="KW-0997">Cell inner membrane</keyword>
<dbReference type="GO" id="GO:0030288">
    <property type="term" value="C:outer membrane-bounded periplasmic space"/>
    <property type="evidence" value="ECO:0007669"/>
    <property type="project" value="InterPro"/>
</dbReference>
<dbReference type="InterPro" id="IPR006260">
    <property type="entry name" value="TonB/TolA_C"/>
</dbReference>
<dbReference type="GO" id="GO:0031992">
    <property type="term" value="F:energy transducer activity"/>
    <property type="evidence" value="ECO:0007669"/>
    <property type="project" value="InterPro"/>
</dbReference>
<evidence type="ECO:0000256" key="3">
    <source>
        <dbReference type="ARBA" id="ARBA00022448"/>
    </source>
</evidence>
<evidence type="ECO:0000256" key="4">
    <source>
        <dbReference type="ARBA" id="ARBA00022475"/>
    </source>
</evidence>
<comment type="subcellular location">
    <subcellularLocation>
        <location evidence="1">Cell inner membrane</location>
        <topology evidence="1">Single-pass membrane protein</topology>
        <orientation evidence="1">Periplasmic side</orientation>
    </subcellularLocation>
</comment>
<dbReference type="InterPro" id="IPR051045">
    <property type="entry name" value="TonB-dependent_transducer"/>
</dbReference>
<dbReference type="GO" id="GO:0015891">
    <property type="term" value="P:siderophore transport"/>
    <property type="evidence" value="ECO:0007669"/>
    <property type="project" value="InterPro"/>
</dbReference>
<evidence type="ECO:0000256" key="6">
    <source>
        <dbReference type="ARBA" id="ARBA00022692"/>
    </source>
</evidence>
<dbReference type="PROSITE" id="PS50106">
    <property type="entry name" value="PDZ"/>
    <property type="match status" value="1"/>
</dbReference>
<protein>
    <submittedName>
        <fullName evidence="13">Uncharacterized protein</fullName>
    </submittedName>
</protein>
<keyword evidence="3" id="KW-0813">Transport</keyword>
<dbReference type="InterPro" id="IPR037682">
    <property type="entry name" value="TonB_C"/>
</dbReference>
<dbReference type="PROSITE" id="PS52015">
    <property type="entry name" value="TONB_CTD"/>
    <property type="match status" value="1"/>
</dbReference>
<feature type="transmembrane region" description="Helical" evidence="10">
    <location>
        <begin position="12"/>
        <end position="32"/>
    </location>
</feature>
<dbReference type="GO" id="GO:0055085">
    <property type="term" value="P:transmembrane transport"/>
    <property type="evidence" value="ECO:0007669"/>
    <property type="project" value="InterPro"/>
</dbReference>
<dbReference type="NCBIfam" id="TIGR01352">
    <property type="entry name" value="tonB_Cterm"/>
    <property type="match status" value="1"/>
</dbReference>
<proteinExistence type="inferred from homology"/>
<dbReference type="Pfam" id="PF13180">
    <property type="entry name" value="PDZ_2"/>
    <property type="match status" value="1"/>
</dbReference>
<keyword evidence="4" id="KW-1003">Cell membrane</keyword>
<evidence type="ECO:0000256" key="7">
    <source>
        <dbReference type="ARBA" id="ARBA00022927"/>
    </source>
</evidence>
<dbReference type="Gene3D" id="2.30.42.10">
    <property type="match status" value="1"/>
</dbReference>
<evidence type="ECO:0000259" key="12">
    <source>
        <dbReference type="PROSITE" id="PS52015"/>
    </source>
</evidence>
<dbReference type="AlphaFoldDB" id="A0A1F7RS43"/>
<dbReference type="PROSITE" id="PS51257">
    <property type="entry name" value="PROKAR_LIPOPROTEIN"/>
    <property type="match status" value="1"/>
</dbReference>
<dbReference type="PRINTS" id="PR01374">
    <property type="entry name" value="TONBPROTEIN"/>
</dbReference>
<organism evidence="13 14">
    <name type="scientific">Candidatus Schekmanbacteria bacterium RBG_13_48_7</name>
    <dbReference type="NCBI Taxonomy" id="1817878"/>
    <lineage>
        <taxon>Bacteria</taxon>
        <taxon>Candidatus Schekmaniibacteriota</taxon>
    </lineage>
</organism>